<reference evidence="12" key="1">
    <citation type="submission" date="2016-11" db="UniProtKB">
        <authorList>
            <consortium name="WormBaseParasite"/>
        </authorList>
    </citation>
    <scope>IDENTIFICATION</scope>
</reference>
<dbReference type="WBParaSite" id="BXY_0414700.1">
    <property type="protein sequence ID" value="BXY_0414700.1"/>
    <property type="gene ID" value="BXY_0414700"/>
</dbReference>
<dbReference type="SUPFAM" id="SSF52540">
    <property type="entry name" value="P-loop containing nucleoside triphosphate hydrolases"/>
    <property type="match status" value="1"/>
</dbReference>
<evidence type="ECO:0000313" key="11">
    <source>
        <dbReference type="Proteomes" id="UP000659654"/>
    </source>
</evidence>
<accession>A0A1I7RTU2</accession>
<organism evidence="10 12">
    <name type="scientific">Bursaphelenchus xylophilus</name>
    <name type="common">Pinewood nematode worm</name>
    <name type="synonym">Aphelenchoides xylophilus</name>
    <dbReference type="NCBI Taxonomy" id="6326"/>
    <lineage>
        <taxon>Eukaryota</taxon>
        <taxon>Metazoa</taxon>
        <taxon>Ecdysozoa</taxon>
        <taxon>Nematoda</taxon>
        <taxon>Chromadorea</taxon>
        <taxon>Rhabditida</taxon>
        <taxon>Tylenchina</taxon>
        <taxon>Tylenchomorpha</taxon>
        <taxon>Aphelenchoidea</taxon>
        <taxon>Aphelenchoididae</taxon>
        <taxon>Bursaphelenchus</taxon>
    </lineage>
</organism>
<evidence type="ECO:0000256" key="6">
    <source>
        <dbReference type="ARBA" id="ARBA00022840"/>
    </source>
</evidence>
<dbReference type="PANTHER" id="PTHR43442">
    <property type="entry name" value="GLUCONOKINASE-RELATED"/>
    <property type="match status" value="1"/>
</dbReference>
<evidence type="ECO:0000256" key="2">
    <source>
        <dbReference type="ARBA" id="ARBA00008420"/>
    </source>
</evidence>
<keyword evidence="3 8" id="KW-0808">Transferase</keyword>
<comment type="catalytic activity">
    <reaction evidence="7 8">
        <text>D-gluconate + ATP = 6-phospho-D-gluconate + ADP + H(+)</text>
        <dbReference type="Rhea" id="RHEA:19433"/>
        <dbReference type="ChEBI" id="CHEBI:15378"/>
        <dbReference type="ChEBI" id="CHEBI:18391"/>
        <dbReference type="ChEBI" id="CHEBI:30616"/>
        <dbReference type="ChEBI" id="CHEBI:58759"/>
        <dbReference type="ChEBI" id="CHEBI:456216"/>
        <dbReference type="EC" id="2.7.1.12"/>
    </reaction>
</comment>
<dbReference type="UniPathway" id="UPA00792"/>
<comment type="pathway">
    <text evidence="1 8">Carbohydrate acid metabolism; D-gluconate degradation.</text>
</comment>
<sequence length="164" mass="18146">MTIPEFIIIGGVAGCGKSTVGRLLADKLGYTFVDGDDYHSQENKAKMGQGIGLNDEDRAPWLQKLSEIASTSPRTVLGCSCLKKKYRDLFTASNPDLAIVILEVTTEHLVSRMAKRTGHYAKPNLLESQFRDFETPKDERNVFIVDGMETPEKIVGKIVKVVSK</sequence>
<dbReference type="OrthoDB" id="275177at2759"/>
<evidence type="ECO:0000313" key="12">
    <source>
        <dbReference type="WBParaSite" id="BXY_0414700.1"/>
    </source>
</evidence>
<dbReference type="InterPro" id="IPR031322">
    <property type="entry name" value="Shikimate/glucono_kinase"/>
</dbReference>
<dbReference type="Proteomes" id="UP000095284">
    <property type="component" value="Unplaced"/>
</dbReference>
<evidence type="ECO:0000256" key="1">
    <source>
        <dbReference type="ARBA" id="ARBA00004875"/>
    </source>
</evidence>
<dbReference type="InterPro" id="IPR027417">
    <property type="entry name" value="P-loop_NTPase"/>
</dbReference>
<name>A0A1I7RTU2_BURXY</name>
<evidence type="ECO:0000256" key="5">
    <source>
        <dbReference type="ARBA" id="ARBA00022777"/>
    </source>
</evidence>
<dbReference type="Proteomes" id="UP000659654">
    <property type="component" value="Unassembled WGS sequence"/>
</dbReference>
<dbReference type="EC" id="2.7.1.12" evidence="8"/>
<evidence type="ECO:0000256" key="4">
    <source>
        <dbReference type="ARBA" id="ARBA00022741"/>
    </source>
</evidence>
<dbReference type="EMBL" id="CAJFCV020000005">
    <property type="protein sequence ID" value="CAG9122109.1"/>
    <property type="molecule type" value="Genomic_DNA"/>
</dbReference>
<evidence type="ECO:0000313" key="10">
    <source>
        <dbReference type="Proteomes" id="UP000095284"/>
    </source>
</evidence>
<comment type="similarity">
    <text evidence="2 8">Belongs to the gluconokinase GntK/GntV family.</text>
</comment>
<dbReference type="eggNOG" id="KOG3354">
    <property type="taxonomic scope" value="Eukaryota"/>
</dbReference>
<dbReference type="Pfam" id="PF01202">
    <property type="entry name" value="SKI"/>
    <property type="match status" value="1"/>
</dbReference>
<dbReference type="AlphaFoldDB" id="A0A1I7RTU2"/>
<dbReference type="CDD" id="cd02021">
    <property type="entry name" value="GntK"/>
    <property type="match status" value="1"/>
</dbReference>
<keyword evidence="11" id="KW-1185">Reference proteome</keyword>
<gene>
    <name evidence="9" type="ORF">BXYJ_LOCUS11281</name>
</gene>
<dbReference type="Gene3D" id="3.40.50.300">
    <property type="entry name" value="P-loop containing nucleotide triphosphate hydrolases"/>
    <property type="match status" value="1"/>
</dbReference>
<protein>
    <recommendedName>
        <fullName evidence="8">Gluconokinase</fullName>
        <ecNumber evidence="8">2.7.1.12</ecNumber>
    </recommendedName>
</protein>
<dbReference type="InterPro" id="IPR006001">
    <property type="entry name" value="Therm_gnt_kin"/>
</dbReference>
<dbReference type="Proteomes" id="UP000582659">
    <property type="component" value="Unassembled WGS sequence"/>
</dbReference>
<dbReference type="NCBIfam" id="TIGR01313">
    <property type="entry name" value="therm_gnt_kin"/>
    <property type="match status" value="1"/>
</dbReference>
<evidence type="ECO:0000256" key="3">
    <source>
        <dbReference type="ARBA" id="ARBA00022679"/>
    </source>
</evidence>
<dbReference type="GO" id="GO:0005524">
    <property type="term" value="F:ATP binding"/>
    <property type="evidence" value="ECO:0007669"/>
    <property type="project" value="UniProtKB-KW"/>
</dbReference>
<dbReference type="GO" id="GO:0005975">
    <property type="term" value="P:carbohydrate metabolic process"/>
    <property type="evidence" value="ECO:0007669"/>
    <property type="project" value="InterPro"/>
</dbReference>
<evidence type="ECO:0000256" key="7">
    <source>
        <dbReference type="ARBA" id="ARBA00048090"/>
    </source>
</evidence>
<dbReference type="GO" id="GO:0046316">
    <property type="term" value="F:gluconokinase activity"/>
    <property type="evidence" value="ECO:0007669"/>
    <property type="project" value="UniProtKB-EC"/>
</dbReference>
<dbReference type="FunFam" id="3.40.50.300:FF:000522">
    <property type="entry name" value="Gluconokinase"/>
    <property type="match status" value="1"/>
</dbReference>
<evidence type="ECO:0000313" key="9">
    <source>
        <dbReference type="EMBL" id="CAD5231038.1"/>
    </source>
</evidence>
<proteinExistence type="inferred from homology"/>
<keyword evidence="5 8" id="KW-0418">Kinase</keyword>
<reference evidence="9" key="2">
    <citation type="submission" date="2020-09" db="EMBL/GenBank/DDBJ databases">
        <authorList>
            <person name="Kikuchi T."/>
        </authorList>
    </citation>
    <scope>NUCLEOTIDE SEQUENCE</scope>
    <source>
        <strain evidence="9">Ka4C1</strain>
    </source>
</reference>
<evidence type="ECO:0000256" key="8">
    <source>
        <dbReference type="RuleBase" id="RU363066"/>
    </source>
</evidence>
<dbReference type="EMBL" id="CAJFDI010000005">
    <property type="protein sequence ID" value="CAD5231038.1"/>
    <property type="molecule type" value="Genomic_DNA"/>
</dbReference>
<dbReference type="PANTHER" id="PTHR43442:SF3">
    <property type="entry name" value="GLUCONOKINASE-RELATED"/>
    <property type="match status" value="1"/>
</dbReference>
<keyword evidence="6 8" id="KW-0067">ATP-binding</keyword>
<dbReference type="GO" id="GO:0005737">
    <property type="term" value="C:cytoplasm"/>
    <property type="evidence" value="ECO:0007669"/>
    <property type="project" value="TreeGrafter"/>
</dbReference>
<keyword evidence="4 8" id="KW-0547">Nucleotide-binding</keyword>
<dbReference type="SMR" id="A0A1I7RTU2"/>